<dbReference type="AlphaFoldDB" id="A0A0U5C662"/>
<protein>
    <submittedName>
        <fullName evidence="1">Uncharacterized protein</fullName>
    </submittedName>
</protein>
<dbReference type="KEGG" id="asoc:CB4_01601"/>
<sequence length="74" mass="8249">MAAFWQLVLENRGKALGIAGGLLFGLLFLTVGFFKTIAFSVFVATGYYIGRKFDNEEDIGEVLDRILPGKFTKR</sequence>
<dbReference type="OrthoDB" id="1798631at2"/>
<keyword evidence="2" id="KW-1185">Reference proteome</keyword>
<dbReference type="RefSeq" id="WP_096464758.1">
    <property type="nucleotide sequence ID" value="NZ_AP017312.1"/>
</dbReference>
<organism evidence="1 2">
    <name type="scientific">Aneurinibacillus soli</name>
    <dbReference type="NCBI Taxonomy" id="1500254"/>
    <lineage>
        <taxon>Bacteria</taxon>
        <taxon>Bacillati</taxon>
        <taxon>Bacillota</taxon>
        <taxon>Bacilli</taxon>
        <taxon>Bacillales</taxon>
        <taxon>Paenibacillaceae</taxon>
        <taxon>Aneurinibacillus group</taxon>
        <taxon>Aneurinibacillus</taxon>
    </lineage>
</organism>
<dbReference type="Pfam" id="PF10031">
    <property type="entry name" value="DUF2273"/>
    <property type="match status" value="1"/>
</dbReference>
<evidence type="ECO:0000313" key="1">
    <source>
        <dbReference type="EMBL" id="BAU27427.1"/>
    </source>
</evidence>
<accession>A0A0U5C662</accession>
<name>A0A0U5C662_9BACL</name>
<gene>
    <name evidence="1" type="ORF">CB4_01601</name>
</gene>
<proteinExistence type="predicted"/>
<dbReference type="Proteomes" id="UP000217696">
    <property type="component" value="Chromosome"/>
</dbReference>
<evidence type="ECO:0000313" key="2">
    <source>
        <dbReference type="Proteomes" id="UP000217696"/>
    </source>
</evidence>
<dbReference type="EMBL" id="AP017312">
    <property type="protein sequence ID" value="BAU27427.1"/>
    <property type="molecule type" value="Genomic_DNA"/>
</dbReference>
<dbReference type="InterPro" id="IPR018730">
    <property type="entry name" value="DUF2273"/>
</dbReference>
<reference evidence="1 2" key="1">
    <citation type="submission" date="2015-12" db="EMBL/GenBank/DDBJ databases">
        <title>Genome sequence of Aneurinibacillus soli.</title>
        <authorList>
            <person name="Lee J.S."/>
            <person name="Lee K.C."/>
            <person name="Kim K.K."/>
            <person name="Lee B.W."/>
        </authorList>
    </citation>
    <scope>NUCLEOTIDE SEQUENCE [LARGE SCALE GENOMIC DNA]</scope>
    <source>
        <strain evidence="1 2">CB4</strain>
    </source>
</reference>